<dbReference type="RefSeq" id="WP_344072995.1">
    <property type="nucleotide sequence ID" value="NZ_BAAAPL010000002.1"/>
</dbReference>
<evidence type="ECO:0000259" key="5">
    <source>
        <dbReference type="PROSITE" id="PS50977"/>
    </source>
</evidence>
<sequence length="189" mass="20649">MPNPPRRRKDAEANRARIVAAARALFASRGRDVPLDAIAREAGVGNATVYRHFPTWEALFAAIQEASLSETAAFLDGMADDLDEWGRLAALVQWIADRPDVTLVDTIFAPDLYDSDLGRRARELEDRAWQLVQAAQDAGAVRALSRTEMDAIFLAVARVATEPGVSVESTQTFVDIVLEGIRARTLSGD</sequence>
<feature type="DNA-binding region" description="H-T-H motif" evidence="4">
    <location>
        <begin position="34"/>
        <end position="53"/>
    </location>
</feature>
<keyword evidence="1" id="KW-0805">Transcription regulation</keyword>
<dbReference type="PROSITE" id="PS50977">
    <property type="entry name" value="HTH_TETR_2"/>
    <property type="match status" value="1"/>
</dbReference>
<protein>
    <submittedName>
        <fullName evidence="6">TetR/AcrR family transcriptional regulator</fullName>
    </submittedName>
</protein>
<dbReference type="InterPro" id="IPR049445">
    <property type="entry name" value="TetR_SbtR-like_C"/>
</dbReference>
<evidence type="ECO:0000313" key="7">
    <source>
        <dbReference type="Proteomes" id="UP001501690"/>
    </source>
</evidence>
<feature type="domain" description="HTH tetR-type" evidence="5">
    <location>
        <begin position="12"/>
        <end position="71"/>
    </location>
</feature>
<dbReference type="PANTHER" id="PTHR30055">
    <property type="entry name" value="HTH-TYPE TRANSCRIPTIONAL REGULATOR RUTR"/>
    <property type="match status" value="1"/>
</dbReference>
<organism evidence="6 7">
    <name type="scientific">Microbacterium sediminicola</name>
    <dbReference type="NCBI Taxonomy" id="415210"/>
    <lineage>
        <taxon>Bacteria</taxon>
        <taxon>Bacillati</taxon>
        <taxon>Actinomycetota</taxon>
        <taxon>Actinomycetes</taxon>
        <taxon>Micrococcales</taxon>
        <taxon>Microbacteriaceae</taxon>
        <taxon>Microbacterium</taxon>
    </lineage>
</organism>
<dbReference type="InterPro" id="IPR001647">
    <property type="entry name" value="HTH_TetR"/>
</dbReference>
<dbReference type="Pfam" id="PF21597">
    <property type="entry name" value="TetR_C_43"/>
    <property type="match status" value="1"/>
</dbReference>
<evidence type="ECO:0000313" key="6">
    <source>
        <dbReference type="EMBL" id="GAA1705488.1"/>
    </source>
</evidence>
<dbReference type="InterPro" id="IPR009057">
    <property type="entry name" value="Homeodomain-like_sf"/>
</dbReference>
<dbReference type="EMBL" id="BAAAPL010000002">
    <property type="protein sequence ID" value="GAA1705488.1"/>
    <property type="molecule type" value="Genomic_DNA"/>
</dbReference>
<dbReference type="PRINTS" id="PR00455">
    <property type="entry name" value="HTHTETR"/>
</dbReference>
<dbReference type="SUPFAM" id="SSF48498">
    <property type="entry name" value="Tetracyclin repressor-like, C-terminal domain"/>
    <property type="match status" value="1"/>
</dbReference>
<name>A0ABP4UH11_9MICO</name>
<keyword evidence="2 4" id="KW-0238">DNA-binding</keyword>
<dbReference type="PANTHER" id="PTHR30055:SF234">
    <property type="entry name" value="HTH-TYPE TRANSCRIPTIONAL REGULATOR BETI"/>
    <property type="match status" value="1"/>
</dbReference>
<dbReference type="InterPro" id="IPR036271">
    <property type="entry name" value="Tet_transcr_reg_TetR-rel_C_sf"/>
</dbReference>
<reference evidence="7" key="1">
    <citation type="journal article" date="2019" name="Int. J. Syst. Evol. Microbiol.">
        <title>The Global Catalogue of Microorganisms (GCM) 10K type strain sequencing project: providing services to taxonomists for standard genome sequencing and annotation.</title>
        <authorList>
            <consortium name="The Broad Institute Genomics Platform"/>
            <consortium name="The Broad Institute Genome Sequencing Center for Infectious Disease"/>
            <person name="Wu L."/>
            <person name="Ma J."/>
        </authorList>
    </citation>
    <scope>NUCLEOTIDE SEQUENCE [LARGE SCALE GENOMIC DNA]</scope>
    <source>
        <strain evidence="7">JCM 15577</strain>
    </source>
</reference>
<accession>A0ABP4UH11</accession>
<proteinExistence type="predicted"/>
<comment type="caution">
    <text evidence="6">The sequence shown here is derived from an EMBL/GenBank/DDBJ whole genome shotgun (WGS) entry which is preliminary data.</text>
</comment>
<dbReference type="Pfam" id="PF00440">
    <property type="entry name" value="TetR_N"/>
    <property type="match status" value="1"/>
</dbReference>
<evidence type="ECO:0000256" key="1">
    <source>
        <dbReference type="ARBA" id="ARBA00023015"/>
    </source>
</evidence>
<dbReference type="InterPro" id="IPR050109">
    <property type="entry name" value="HTH-type_TetR-like_transc_reg"/>
</dbReference>
<keyword evidence="3" id="KW-0804">Transcription</keyword>
<dbReference type="Gene3D" id="1.10.357.10">
    <property type="entry name" value="Tetracycline Repressor, domain 2"/>
    <property type="match status" value="1"/>
</dbReference>
<gene>
    <name evidence="6" type="ORF">GCM10009808_24280</name>
</gene>
<dbReference type="Proteomes" id="UP001501690">
    <property type="component" value="Unassembled WGS sequence"/>
</dbReference>
<evidence type="ECO:0000256" key="2">
    <source>
        <dbReference type="ARBA" id="ARBA00023125"/>
    </source>
</evidence>
<dbReference type="SUPFAM" id="SSF46689">
    <property type="entry name" value="Homeodomain-like"/>
    <property type="match status" value="1"/>
</dbReference>
<evidence type="ECO:0000256" key="4">
    <source>
        <dbReference type="PROSITE-ProRule" id="PRU00335"/>
    </source>
</evidence>
<keyword evidence="7" id="KW-1185">Reference proteome</keyword>
<evidence type="ECO:0000256" key="3">
    <source>
        <dbReference type="ARBA" id="ARBA00023163"/>
    </source>
</evidence>